<reference evidence="6 7" key="1">
    <citation type="submission" date="2019-06" db="EMBL/GenBank/DDBJ databases">
        <title>Sequencing the genomes of 1000 actinobacteria strains.</title>
        <authorList>
            <person name="Klenk H.-P."/>
        </authorList>
    </citation>
    <scope>NUCLEOTIDE SEQUENCE [LARGE SCALE GENOMIC DNA]</scope>
    <source>
        <strain evidence="6 7">DSM 8251</strain>
    </source>
</reference>
<organism evidence="6 7">
    <name type="scientific">Propioniferax innocua</name>
    <dbReference type="NCBI Taxonomy" id="1753"/>
    <lineage>
        <taxon>Bacteria</taxon>
        <taxon>Bacillati</taxon>
        <taxon>Actinomycetota</taxon>
        <taxon>Actinomycetes</taxon>
        <taxon>Propionibacteriales</taxon>
        <taxon>Propionibacteriaceae</taxon>
        <taxon>Propioniferax</taxon>
    </lineage>
</organism>
<sequence>MSITFNGVTVEAQRPDGTTRVLLADVTAELTEHRIAVVGPNGSGKSTLLKLINGLMTPTRGSVLVQGIDVASAPRRVRRTVGFIFTDPAAQLVMSTPVDDVGLSLRRTIKNRAERRERAAALLAERGLTHVLDQSIHDLSGGERQLVSLTSVLAVDPEIIVADEPTTLLDLRNRNLLRRTFASLPQQMIISTHDLELAATCERVLVVEDGRIVDDGMAATVLPRYRERMA</sequence>
<dbReference type="GO" id="GO:0042626">
    <property type="term" value="F:ATPase-coupled transmembrane transporter activity"/>
    <property type="evidence" value="ECO:0007669"/>
    <property type="project" value="TreeGrafter"/>
</dbReference>
<dbReference type="PANTHER" id="PTHR43553">
    <property type="entry name" value="HEAVY METAL TRANSPORTER"/>
    <property type="match status" value="1"/>
</dbReference>
<evidence type="ECO:0000256" key="2">
    <source>
        <dbReference type="ARBA" id="ARBA00022448"/>
    </source>
</evidence>
<dbReference type="SMART" id="SM00382">
    <property type="entry name" value="AAA"/>
    <property type="match status" value="1"/>
</dbReference>
<proteinExistence type="inferred from homology"/>
<name>A0A542ZRB6_9ACTN</name>
<dbReference type="Gene3D" id="3.40.50.300">
    <property type="entry name" value="P-loop containing nucleotide triphosphate hydrolases"/>
    <property type="match status" value="1"/>
</dbReference>
<comment type="similarity">
    <text evidence="1">Belongs to the ABC transporter superfamily.</text>
</comment>
<comment type="caution">
    <text evidence="6">The sequence shown here is derived from an EMBL/GenBank/DDBJ whole genome shotgun (WGS) entry which is preliminary data.</text>
</comment>
<evidence type="ECO:0000313" key="7">
    <source>
        <dbReference type="Proteomes" id="UP000316196"/>
    </source>
</evidence>
<dbReference type="InterPro" id="IPR050095">
    <property type="entry name" value="ECF_ABC_transporter_ATP-bd"/>
</dbReference>
<keyword evidence="2" id="KW-0813">Transport</keyword>
<dbReference type="Pfam" id="PF00005">
    <property type="entry name" value="ABC_tran"/>
    <property type="match status" value="1"/>
</dbReference>
<dbReference type="Proteomes" id="UP000316196">
    <property type="component" value="Unassembled WGS sequence"/>
</dbReference>
<dbReference type="PROSITE" id="PS50893">
    <property type="entry name" value="ABC_TRANSPORTER_2"/>
    <property type="match status" value="1"/>
</dbReference>
<protein>
    <submittedName>
        <fullName evidence="6">Biotin transport system ATP-binding protein</fullName>
    </submittedName>
</protein>
<dbReference type="InterPro" id="IPR015856">
    <property type="entry name" value="ABC_transpr_CbiO/EcfA_su"/>
</dbReference>
<evidence type="ECO:0000256" key="4">
    <source>
        <dbReference type="ARBA" id="ARBA00022840"/>
    </source>
</evidence>
<evidence type="ECO:0000256" key="1">
    <source>
        <dbReference type="ARBA" id="ARBA00005417"/>
    </source>
</evidence>
<keyword evidence="3" id="KW-0547">Nucleotide-binding</keyword>
<keyword evidence="4 6" id="KW-0067">ATP-binding</keyword>
<evidence type="ECO:0000259" key="5">
    <source>
        <dbReference type="PROSITE" id="PS50893"/>
    </source>
</evidence>
<dbReference type="SUPFAM" id="SSF52540">
    <property type="entry name" value="P-loop containing nucleoside triphosphate hydrolases"/>
    <property type="match status" value="1"/>
</dbReference>
<keyword evidence="7" id="KW-1185">Reference proteome</keyword>
<dbReference type="PANTHER" id="PTHR43553:SF24">
    <property type="entry name" value="ENERGY-COUPLING FACTOR TRANSPORTER ATP-BINDING PROTEIN ECFA1"/>
    <property type="match status" value="1"/>
</dbReference>
<dbReference type="RefSeq" id="WP_142092675.1">
    <property type="nucleotide sequence ID" value="NZ_BAAAMD010000001.1"/>
</dbReference>
<gene>
    <name evidence="6" type="ORF">FB460_0682</name>
</gene>
<evidence type="ECO:0000313" key="6">
    <source>
        <dbReference type="EMBL" id="TQL62891.1"/>
    </source>
</evidence>
<feature type="domain" description="ABC transporter" evidence="5">
    <location>
        <begin position="3"/>
        <end position="230"/>
    </location>
</feature>
<dbReference type="OrthoDB" id="9806471at2"/>
<dbReference type="InterPro" id="IPR003439">
    <property type="entry name" value="ABC_transporter-like_ATP-bd"/>
</dbReference>
<dbReference type="AlphaFoldDB" id="A0A542ZRB6"/>
<dbReference type="EMBL" id="VFOR01000001">
    <property type="protein sequence ID" value="TQL62891.1"/>
    <property type="molecule type" value="Genomic_DNA"/>
</dbReference>
<dbReference type="GO" id="GO:0043190">
    <property type="term" value="C:ATP-binding cassette (ABC) transporter complex"/>
    <property type="evidence" value="ECO:0007669"/>
    <property type="project" value="TreeGrafter"/>
</dbReference>
<accession>A0A542ZRB6</accession>
<dbReference type="InterPro" id="IPR003593">
    <property type="entry name" value="AAA+_ATPase"/>
</dbReference>
<dbReference type="InterPro" id="IPR027417">
    <property type="entry name" value="P-loop_NTPase"/>
</dbReference>
<evidence type="ECO:0000256" key="3">
    <source>
        <dbReference type="ARBA" id="ARBA00022741"/>
    </source>
</evidence>
<dbReference type="GO" id="GO:0005524">
    <property type="term" value="F:ATP binding"/>
    <property type="evidence" value="ECO:0007669"/>
    <property type="project" value="UniProtKB-KW"/>
</dbReference>
<dbReference type="CDD" id="cd03225">
    <property type="entry name" value="ABC_cobalt_CbiO_domain1"/>
    <property type="match status" value="1"/>
</dbReference>
<dbReference type="GO" id="GO:0016887">
    <property type="term" value="F:ATP hydrolysis activity"/>
    <property type="evidence" value="ECO:0007669"/>
    <property type="project" value="InterPro"/>
</dbReference>